<dbReference type="InterPro" id="IPR000086">
    <property type="entry name" value="NUDIX_hydrolase_dom"/>
</dbReference>
<dbReference type="PANTHER" id="PTHR42904">
    <property type="entry name" value="NUDIX HYDROLASE, NUDC SUBFAMILY"/>
    <property type="match status" value="1"/>
</dbReference>
<dbReference type="NCBIfam" id="NF001299">
    <property type="entry name" value="PRK00241.1"/>
    <property type="match status" value="1"/>
</dbReference>
<evidence type="ECO:0000313" key="12">
    <source>
        <dbReference type="Proteomes" id="UP000253204"/>
    </source>
</evidence>
<keyword evidence="8" id="KW-0520">NAD</keyword>
<evidence type="ECO:0000256" key="5">
    <source>
        <dbReference type="ARBA" id="ARBA00022723"/>
    </source>
</evidence>
<dbReference type="InterPro" id="IPR015797">
    <property type="entry name" value="NUDIX_hydrolase-like_dom_sf"/>
</dbReference>
<dbReference type="CDD" id="cd03429">
    <property type="entry name" value="NUDIX_NADH_pyrophosphatase_Nudt13"/>
    <property type="match status" value="1"/>
</dbReference>
<protein>
    <recommendedName>
        <fullName evidence="4">NAD(+) diphosphatase</fullName>
        <ecNumber evidence="4">3.6.1.22</ecNumber>
    </recommendedName>
</protein>
<dbReference type="InterPro" id="IPR020084">
    <property type="entry name" value="NUDIX_hydrolase_CS"/>
</dbReference>
<evidence type="ECO:0000256" key="2">
    <source>
        <dbReference type="ARBA" id="ARBA00001947"/>
    </source>
</evidence>
<evidence type="ECO:0000256" key="6">
    <source>
        <dbReference type="ARBA" id="ARBA00022801"/>
    </source>
</evidence>
<dbReference type="Pfam" id="PF09297">
    <property type="entry name" value="Zn_ribbon_NUD"/>
    <property type="match status" value="1"/>
</dbReference>
<evidence type="ECO:0000256" key="9">
    <source>
        <dbReference type="ARBA" id="ARBA00023679"/>
    </source>
</evidence>
<proteinExistence type="inferred from homology"/>
<dbReference type="EC" id="3.6.1.22" evidence="4"/>
<name>A0A368UAN7_9GAMM</name>
<dbReference type="GO" id="GO:0035529">
    <property type="term" value="F:NADH pyrophosphatase activity"/>
    <property type="evidence" value="ECO:0007669"/>
    <property type="project" value="TreeGrafter"/>
</dbReference>
<dbReference type="Gene3D" id="3.90.79.20">
    <property type="match status" value="1"/>
</dbReference>
<dbReference type="SUPFAM" id="SSF55811">
    <property type="entry name" value="Nudix"/>
    <property type="match status" value="2"/>
</dbReference>
<dbReference type="InterPro" id="IPR050241">
    <property type="entry name" value="NAD-cap_RNA_hydrolase_NudC"/>
</dbReference>
<evidence type="ECO:0000256" key="7">
    <source>
        <dbReference type="ARBA" id="ARBA00022842"/>
    </source>
</evidence>
<reference evidence="11 12" key="1">
    <citation type="submission" date="2018-07" db="EMBL/GenBank/DDBJ databases">
        <title>Halomonas rutogse sp. nov., isolated from Lake TangqianCo on Tibetan Plateau.</title>
        <authorList>
            <person name="Lu H."/>
            <person name="Xing P."/>
            <person name="Wu Q."/>
        </authorList>
    </citation>
    <scope>NUCLEOTIDE SEQUENCE [LARGE SCALE GENOMIC DNA]</scope>
    <source>
        <strain evidence="11 12">TQ8S</strain>
    </source>
</reference>
<dbReference type="Gene3D" id="3.90.79.10">
    <property type="entry name" value="Nucleoside Triphosphate Pyrophosphohydrolase"/>
    <property type="match status" value="1"/>
</dbReference>
<dbReference type="RefSeq" id="WP_114485459.1">
    <property type="nucleotide sequence ID" value="NZ_CBCSHM010000025.1"/>
</dbReference>
<dbReference type="GO" id="GO:0046872">
    <property type="term" value="F:metal ion binding"/>
    <property type="evidence" value="ECO:0007669"/>
    <property type="project" value="UniProtKB-KW"/>
</dbReference>
<keyword evidence="7" id="KW-0460">Magnesium</keyword>
<feature type="domain" description="Nudix hydrolase" evidence="10">
    <location>
        <begin position="133"/>
        <end position="257"/>
    </location>
</feature>
<organism evidence="11 12">
    <name type="scientific">Vreelandella rituensis</name>
    <dbReference type="NCBI Taxonomy" id="2282306"/>
    <lineage>
        <taxon>Bacteria</taxon>
        <taxon>Pseudomonadati</taxon>
        <taxon>Pseudomonadota</taxon>
        <taxon>Gammaproteobacteria</taxon>
        <taxon>Oceanospirillales</taxon>
        <taxon>Halomonadaceae</taxon>
        <taxon>Vreelandella</taxon>
    </lineage>
</organism>
<dbReference type="GO" id="GO:0019677">
    <property type="term" value="P:NAD+ catabolic process"/>
    <property type="evidence" value="ECO:0007669"/>
    <property type="project" value="TreeGrafter"/>
</dbReference>
<dbReference type="Proteomes" id="UP000253204">
    <property type="component" value="Unassembled WGS sequence"/>
</dbReference>
<dbReference type="PANTHER" id="PTHR42904:SF6">
    <property type="entry name" value="NAD-CAPPED RNA HYDROLASE NUDT12"/>
    <property type="match status" value="1"/>
</dbReference>
<dbReference type="GO" id="GO:0110153">
    <property type="term" value="F:RNA NAD-cap (NMN-forming) hydrolase activity"/>
    <property type="evidence" value="ECO:0007669"/>
    <property type="project" value="RHEA"/>
</dbReference>
<keyword evidence="5" id="KW-0479">Metal-binding</keyword>
<dbReference type="GO" id="GO:0006742">
    <property type="term" value="P:NADP+ catabolic process"/>
    <property type="evidence" value="ECO:0007669"/>
    <property type="project" value="TreeGrafter"/>
</dbReference>
<evidence type="ECO:0000256" key="8">
    <source>
        <dbReference type="ARBA" id="ARBA00023027"/>
    </source>
</evidence>
<sequence length="268" mass="30653">MLKRTIPTPETHGRVIRLARGKIAPAFVPENENLPFSPLQPEQPWVSTLQPLCYWHDEPVALSLEDTPGDDWIDGRRWLSQLPESWYGLVSTALQVGAWLENHRFCGRCGEPSSKLEAEFAMHCYACGHRNYPRISPCIITLVTCGEAMLLARSPRFEAGRYSTLAGFIEPGETAEEAVHREVFEEVGVYIDQVRYYRSQAWPFPHSLMLGYFAEATTRRIRIDGVEISDAAWFSPRQLPILPPVFSISRELIEVHLDRWADNSERKK</sequence>
<dbReference type="AlphaFoldDB" id="A0A368UAN7"/>
<dbReference type="OrthoDB" id="9791656at2"/>
<gene>
    <name evidence="11" type="ORF">DU506_02895</name>
</gene>
<evidence type="ECO:0000256" key="3">
    <source>
        <dbReference type="ARBA" id="ARBA00009595"/>
    </source>
</evidence>
<evidence type="ECO:0000313" key="11">
    <source>
        <dbReference type="EMBL" id="RCV93282.1"/>
    </source>
</evidence>
<evidence type="ECO:0000256" key="1">
    <source>
        <dbReference type="ARBA" id="ARBA00001946"/>
    </source>
</evidence>
<evidence type="ECO:0000259" key="10">
    <source>
        <dbReference type="PROSITE" id="PS51462"/>
    </source>
</evidence>
<dbReference type="InterPro" id="IPR015376">
    <property type="entry name" value="Znr_NADH_PPase"/>
</dbReference>
<comment type="caution">
    <text evidence="11">The sequence shown here is derived from an EMBL/GenBank/DDBJ whole genome shotgun (WGS) entry which is preliminary data.</text>
</comment>
<dbReference type="GO" id="GO:0005829">
    <property type="term" value="C:cytosol"/>
    <property type="evidence" value="ECO:0007669"/>
    <property type="project" value="TreeGrafter"/>
</dbReference>
<dbReference type="PROSITE" id="PS00893">
    <property type="entry name" value="NUDIX_BOX"/>
    <property type="match status" value="1"/>
</dbReference>
<comment type="cofactor">
    <cofactor evidence="1">
        <name>Mg(2+)</name>
        <dbReference type="ChEBI" id="CHEBI:18420"/>
    </cofactor>
</comment>
<accession>A0A368UAN7</accession>
<dbReference type="EMBL" id="QPIJ01000003">
    <property type="protein sequence ID" value="RCV93282.1"/>
    <property type="molecule type" value="Genomic_DNA"/>
</dbReference>
<dbReference type="InterPro" id="IPR049734">
    <property type="entry name" value="NudC-like_C"/>
</dbReference>
<evidence type="ECO:0000256" key="4">
    <source>
        <dbReference type="ARBA" id="ARBA00012381"/>
    </source>
</evidence>
<dbReference type="PROSITE" id="PS51462">
    <property type="entry name" value="NUDIX"/>
    <property type="match status" value="1"/>
</dbReference>
<keyword evidence="6 11" id="KW-0378">Hydrolase</keyword>
<comment type="catalytic activity">
    <reaction evidence="9">
        <text>a 5'-end NAD(+)-phospho-ribonucleoside in mRNA + H2O = a 5'-end phospho-adenosine-phospho-ribonucleoside in mRNA + beta-nicotinamide D-ribonucleotide + 2 H(+)</text>
        <dbReference type="Rhea" id="RHEA:60876"/>
        <dbReference type="Rhea" id="RHEA-COMP:15698"/>
        <dbReference type="Rhea" id="RHEA-COMP:15719"/>
        <dbReference type="ChEBI" id="CHEBI:14649"/>
        <dbReference type="ChEBI" id="CHEBI:15377"/>
        <dbReference type="ChEBI" id="CHEBI:15378"/>
        <dbReference type="ChEBI" id="CHEBI:144029"/>
        <dbReference type="ChEBI" id="CHEBI:144051"/>
    </reaction>
    <physiologicalReaction direction="left-to-right" evidence="9">
        <dbReference type="Rhea" id="RHEA:60877"/>
    </physiologicalReaction>
</comment>
<comment type="cofactor">
    <cofactor evidence="2">
        <name>Zn(2+)</name>
        <dbReference type="ChEBI" id="CHEBI:29105"/>
    </cofactor>
</comment>
<dbReference type="Pfam" id="PF00293">
    <property type="entry name" value="NUDIX"/>
    <property type="match status" value="1"/>
</dbReference>
<keyword evidence="12" id="KW-1185">Reference proteome</keyword>
<comment type="similarity">
    <text evidence="3">Belongs to the Nudix hydrolase family. NudC subfamily.</text>
</comment>